<feature type="region of interest" description="Disordered" evidence="6">
    <location>
        <begin position="411"/>
        <end position="434"/>
    </location>
</feature>
<comment type="caution">
    <text evidence="8">The sequence shown here is derived from an EMBL/GenBank/DDBJ whole genome shotgun (WGS) entry which is preliminary data.</text>
</comment>
<dbReference type="PANTHER" id="PTHR11527">
    <property type="entry name" value="HEAT-SHOCK PROTEIN 20 FAMILY MEMBER"/>
    <property type="match status" value="1"/>
</dbReference>
<dbReference type="GO" id="GO:0005737">
    <property type="term" value="C:cytoplasm"/>
    <property type="evidence" value="ECO:0007669"/>
    <property type="project" value="UniProtKB-SubCell"/>
</dbReference>
<dbReference type="InterPro" id="IPR002068">
    <property type="entry name" value="A-crystallin/Hsp20_dom"/>
</dbReference>
<organism evidence="8 9">
    <name type="scientific">Riccia sorocarpa</name>
    <dbReference type="NCBI Taxonomy" id="122646"/>
    <lineage>
        <taxon>Eukaryota</taxon>
        <taxon>Viridiplantae</taxon>
        <taxon>Streptophyta</taxon>
        <taxon>Embryophyta</taxon>
        <taxon>Marchantiophyta</taxon>
        <taxon>Marchantiopsida</taxon>
        <taxon>Marchantiidae</taxon>
        <taxon>Marchantiales</taxon>
        <taxon>Ricciaceae</taxon>
        <taxon>Riccia</taxon>
    </lineage>
</organism>
<feature type="compositionally biased region" description="Polar residues" evidence="6">
    <location>
        <begin position="139"/>
        <end position="153"/>
    </location>
</feature>
<dbReference type="GO" id="GO:0006950">
    <property type="term" value="P:response to stress"/>
    <property type="evidence" value="ECO:0007669"/>
    <property type="project" value="UniProtKB-ARBA"/>
</dbReference>
<feature type="domain" description="SHSP" evidence="7">
    <location>
        <begin position="309"/>
        <end position="427"/>
    </location>
</feature>
<dbReference type="InterPro" id="IPR008978">
    <property type="entry name" value="HSP20-like_chaperone"/>
</dbReference>
<keyword evidence="2" id="KW-0963">Cytoplasm</keyword>
<dbReference type="PROSITE" id="PS01031">
    <property type="entry name" value="SHSP"/>
    <property type="match status" value="1"/>
</dbReference>
<protein>
    <recommendedName>
        <fullName evidence="7">SHSP domain-containing protein</fullName>
    </recommendedName>
</protein>
<evidence type="ECO:0000259" key="7">
    <source>
        <dbReference type="PROSITE" id="PS01031"/>
    </source>
</evidence>
<comment type="similarity">
    <text evidence="4 5">Belongs to the small heat shock protein (HSP20) family.</text>
</comment>
<evidence type="ECO:0000256" key="5">
    <source>
        <dbReference type="RuleBase" id="RU003616"/>
    </source>
</evidence>
<dbReference type="SUPFAM" id="SSF49764">
    <property type="entry name" value="HSP20-like chaperones"/>
    <property type="match status" value="1"/>
</dbReference>
<comment type="subcellular location">
    <subcellularLocation>
        <location evidence="1">Cytoplasm</location>
    </subcellularLocation>
</comment>
<sequence length="434" mass="47755">MQFIRERRRHNRQLASPAFNHNPGQRPSNLQCSRIRNCKRPRQNGCGQGWTVPVPEPPTMTLKGWFLETKEWFFDSLFIDRRGLVNNSSSGLHWGFPLVSSSKWRAKVSGLRFIDVGQLHVPPPVPCCEVTAVTGDGTRAQTSAERKSQPLTDTESESENGTELLPQPASSPPASGTEAQSAIIDGRKSQQYLKRGSSFTVAVGTPSQVGGVANQHETLPTLPEDLKPKDQDDFYANYTFLKYGSYSGSRCCPRSQTQRKGFIPCIPAQCKSQICRGFALCFTCTAGSCLCLSNCLAKLSFCLKNCARTVEAMATTAVDVKELPNSYVFVADMPGLKHSEIKVQVENDSVLKISGERRRDDFATDTEIKYVRVERSAGKFMRKFNLPANANLDGITAACQDGLLTVIVPKNPPPDPHRPRTFDVNVGSASVPPP</sequence>
<reference evidence="8 9" key="1">
    <citation type="submission" date="2024-09" db="EMBL/GenBank/DDBJ databases">
        <title>Chromosome-scale assembly of Riccia sorocarpa.</title>
        <authorList>
            <person name="Paukszto L."/>
        </authorList>
    </citation>
    <scope>NUCLEOTIDE SEQUENCE [LARGE SCALE GENOMIC DNA]</scope>
    <source>
        <strain evidence="8">LP-2024</strain>
        <tissue evidence="8">Aerial parts of the thallus</tissue>
    </source>
</reference>
<keyword evidence="3" id="KW-0346">Stress response</keyword>
<name>A0ABD3GVM9_9MARC</name>
<evidence type="ECO:0000313" key="9">
    <source>
        <dbReference type="Proteomes" id="UP001633002"/>
    </source>
</evidence>
<evidence type="ECO:0000256" key="6">
    <source>
        <dbReference type="SAM" id="MobiDB-lite"/>
    </source>
</evidence>
<keyword evidence="9" id="KW-1185">Reference proteome</keyword>
<feature type="region of interest" description="Disordered" evidence="6">
    <location>
        <begin position="136"/>
        <end position="181"/>
    </location>
</feature>
<evidence type="ECO:0000313" key="8">
    <source>
        <dbReference type="EMBL" id="KAL3681894.1"/>
    </source>
</evidence>
<dbReference type="FunFam" id="2.60.40.790:FF:000010">
    <property type="entry name" value="17.3 kDa class II heat shock protein-like"/>
    <property type="match status" value="1"/>
</dbReference>
<accession>A0ABD3GVM9</accession>
<dbReference type="Proteomes" id="UP001633002">
    <property type="component" value="Unassembled WGS sequence"/>
</dbReference>
<evidence type="ECO:0000256" key="4">
    <source>
        <dbReference type="PROSITE-ProRule" id="PRU00285"/>
    </source>
</evidence>
<dbReference type="EMBL" id="JBJQOH010000007">
    <property type="protein sequence ID" value="KAL3681894.1"/>
    <property type="molecule type" value="Genomic_DNA"/>
</dbReference>
<evidence type="ECO:0000256" key="2">
    <source>
        <dbReference type="ARBA" id="ARBA00022490"/>
    </source>
</evidence>
<dbReference type="AlphaFoldDB" id="A0ABD3GVM9"/>
<evidence type="ECO:0000256" key="3">
    <source>
        <dbReference type="ARBA" id="ARBA00023016"/>
    </source>
</evidence>
<gene>
    <name evidence="8" type="ORF">R1sor_024850</name>
</gene>
<dbReference type="Pfam" id="PF00011">
    <property type="entry name" value="HSP20"/>
    <property type="match status" value="1"/>
</dbReference>
<dbReference type="Gene3D" id="2.60.40.790">
    <property type="match status" value="1"/>
</dbReference>
<proteinExistence type="inferred from homology"/>
<dbReference type="InterPro" id="IPR031107">
    <property type="entry name" value="Small_HSP"/>
</dbReference>
<evidence type="ECO:0000256" key="1">
    <source>
        <dbReference type="ARBA" id="ARBA00004496"/>
    </source>
</evidence>